<evidence type="ECO:0000313" key="9">
    <source>
        <dbReference type="EMBL" id="BDZ40843.1"/>
    </source>
</evidence>
<evidence type="ECO:0000256" key="1">
    <source>
        <dbReference type="ARBA" id="ARBA00000142"/>
    </source>
</evidence>
<comment type="catalytic activity">
    <reaction evidence="1 7">
        <text>guanosine(46) in tRNA + S-adenosyl-L-methionine = N(7)-methylguanosine(46) in tRNA + S-adenosyl-L-homocysteine</text>
        <dbReference type="Rhea" id="RHEA:42708"/>
        <dbReference type="Rhea" id="RHEA-COMP:10188"/>
        <dbReference type="Rhea" id="RHEA-COMP:10189"/>
        <dbReference type="ChEBI" id="CHEBI:57856"/>
        <dbReference type="ChEBI" id="CHEBI:59789"/>
        <dbReference type="ChEBI" id="CHEBI:74269"/>
        <dbReference type="ChEBI" id="CHEBI:74480"/>
        <dbReference type="EC" id="2.1.1.33"/>
    </reaction>
</comment>
<feature type="binding site" evidence="7">
    <location>
        <position position="185"/>
    </location>
    <ligand>
        <name>substrate</name>
    </ligand>
</feature>
<dbReference type="PANTHER" id="PTHR23417">
    <property type="entry name" value="3-DEOXY-D-MANNO-OCTULOSONIC-ACID TRANSFERASE/TRNA GUANINE-N 7 - -METHYLTRANSFERASE"/>
    <property type="match status" value="1"/>
</dbReference>
<dbReference type="InterPro" id="IPR003358">
    <property type="entry name" value="tRNA_(Gua-N-7)_MeTrfase_Trmb"/>
</dbReference>
<dbReference type="InterPro" id="IPR029063">
    <property type="entry name" value="SAM-dependent_MTases_sf"/>
</dbReference>
<comment type="similarity">
    <text evidence="7">Belongs to the class I-like SAM-binding methyltransferase superfamily. TrmB family.</text>
</comment>
<feature type="binding site" evidence="7">
    <location>
        <position position="106"/>
    </location>
    <ligand>
        <name>S-adenosyl-L-methionine</name>
        <dbReference type="ChEBI" id="CHEBI:59789"/>
    </ligand>
</feature>
<evidence type="ECO:0000313" key="10">
    <source>
        <dbReference type="Proteomes" id="UP001321475"/>
    </source>
</evidence>
<dbReference type="NCBIfam" id="TIGR00091">
    <property type="entry name" value="tRNA (guanosine(46)-N7)-methyltransferase TrmB"/>
    <property type="match status" value="1"/>
</dbReference>
<name>A0ABM8FYL3_9CELL</name>
<comment type="function">
    <text evidence="2 7">Catalyzes the formation of N(7)-methylguanine at position 46 (m7G46) in tRNA.</text>
</comment>
<feature type="region of interest" description="Disordered" evidence="8">
    <location>
        <begin position="1"/>
        <end position="47"/>
    </location>
</feature>
<organism evidence="9 10">
    <name type="scientific">Paraoerskovia sediminicola</name>
    <dbReference type="NCBI Taxonomy" id="1138587"/>
    <lineage>
        <taxon>Bacteria</taxon>
        <taxon>Bacillati</taxon>
        <taxon>Actinomycetota</taxon>
        <taxon>Actinomycetes</taxon>
        <taxon>Micrococcales</taxon>
        <taxon>Cellulomonadaceae</taxon>
        <taxon>Paraoerskovia</taxon>
    </lineage>
</organism>
<evidence type="ECO:0000256" key="6">
    <source>
        <dbReference type="ARBA" id="ARBA00022694"/>
    </source>
</evidence>
<dbReference type="InterPro" id="IPR055361">
    <property type="entry name" value="tRNA_methyltr_TrmB_bact"/>
</dbReference>
<evidence type="ECO:0000256" key="3">
    <source>
        <dbReference type="ARBA" id="ARBA00022603"/>
    </source>
</evidence>
<comment type="pathway">
    <text evidence="7">tRNA modification; N(7)-methylguanine-tRNA biosynthesis.</text>
</comment>
<dbReference type="EC" id="2.1.1.33" evidence="7"/>
<keyword evidence="4 7" id="KW-0808">Transferase</keyword>
<dbReference type="Proteomes" id="UP001321475">
    <property type="component" value="Chromosome"/>
</dbReference>
<dbReference type="HAMAP" id="MF_01057">
    <property type="entry name" value="tRNA_methyltr_TrmB"/>
    <property type="match status" value="1"/>
</dbReference>
<dbReference type="PANTHER" id="PTHR23417:SF14">
    <property type="entry name" value="PENTACOTRIPEPTIDE-REPEAT REGION OF PRORP DOMAIN-CONTAINING PROTEIN"/>
    <property type="match status" value="1"/>
</dbReference>
<feature type="binding site" evidence="7">
    <location>
        <position position="158"/>
    </location>
    <ligand>
        <name>S-adenosyl-L-methionine</name>
        <dbReference type="ChEBI" id="CHEBI:59789"/>
    </ligand>
</feature>
<dbReference type="Pfam" id="PF02390">
    <property type="entry name" value="Methyltransf_4"/>
    <property type="match status" value="1"/>
</dbReference>
<dbReference type="PROSITE" id="PS51625">
    <property type="entry name" value="SAM_MT_TRMB"/>
    <property type="match status" value="1"/>
</dbReference>
<sequence>MPDGGRHVPSHPRSPPYPWAVPSDPSPAVNEPTGPPSTEPRPYRTSPVSFVRRSGRMNVRQQRAWDERRHEMLVDVPRQVARTSVDPDWQFDASAAFGRDAPLVVEVGSGQGEAVVAAAQSAPGTNFLALEVYTPGLGQTLYRSLKAGLTNVRLMQANAPEVLEHALPPASVDELWVFFPDPWPKARHTKRRLVAPPFVEIVAGALRPGGLWRLATDWAEYAEQMIDVLDASEHFENVHGPRGAAPRFDGRVLTGFEAKAGRADRPVVDLTYRRV</sequence>
<keyword evidence="10" id="KW-1185">Reference proteome</keyword>
<keyword evidence="6 7" id="KW-0819">tRNA processing</keyword>
<accession>A0ABM8FYL3</accession>
<feature type="binding site" evidence="7">
    <location>
        <position position="217"/>
    </location>
    <ligand>
        <name>substrate</name>
    </ligand>
</feature>
<protein>
    <recommendedName>
        <fullName evidence="7">tRNA (guanine-N(7)-)-methyltransferase</fullName>
        <ecNumber evidence="7">2.1.1.33</ecNumber>
    </recommendedName>
    <alternativeName>
        <fullName evidence="7">tRNA (guanine(46)-N(7))-methyltransferase</fullName>
    </alternativeName>
    <alternativeName>
        <fullName evidence="7">tRNA(m7G46)-methyltransferase</fullName>
    </alternativeName>
</protein>
<dbReference type="SUPFAM" id="SSF53335">
    <property type="entry name" value="S-adenosyl-L-methionine-dependent methyltransferases"/>
    <property type="match status" value="1"/>
</dbReference>
<evidence type="ECO:0000256" key="4">
    <source>
        <dbReference type="ARBA" id="ARBA00022679"/>
    </source>
</evidence>
<dbReference type="EMBL" id="AP027729">
    <property type="protein sequence ID" value="BDZ40843.1"/>
    <property type="molecule type" value="Genomic_DNA"/>
</dbReference>
<evidence type="ECO:0000256" key="7">
    <source>
        <dbReference type="HAMAP-Rule" id="MF_01057"/>
    </source>
</evidence>
<proteinExistence type="inferred from homology"/>
<keyword evidence="3 7" id="KW-0489">Methyltransferase</keyword>
<evidence type="ECO:0000256" key="5">
    <source>
        <dbReference type="ARBA" id="ARBA00022691"/>
    </source>
</evidence>
<reference evidence="10" key="1">
    <citation type="journal article" date="2019" name="Int. J. Syst. Evol. Microbiol.">
        <title>The Global Catalogue of Microorganisms (GCM) 10K type strain sequencing project: providing services to taxonomists for standard genome sequencing and annotation.</title>
        <authorList>
            <consortium name="The Broad Institute Genomics Platform"/>
            <consortium name="The Broad Institute Genome Sequencing Center for Infectious Disease"/>
            <person name="Wu L."/>
            <person name="Ma J."/>
        </authorList>
    </citation>
    <scope>NUCLEOTIDE SEQUENCE [LARGE SCALE GENOMIC DNA]</scope>
    <source>
        <strain evidence="10">NBRC 108565</strain>
    </source>
</reference>
<keyword evidence="5 7" id="KW-0949">S-adenosyl-L-methionine</keyword>
<evidence type="ECO:0000256" key="8">
    <source>
        <dbReference type="SAM" id="MobiDB-lite"/>
    </source>
</evidence>
<dbReference type="Gene3D" id="3.40.50.150">
    <property type="entry name" value="Vaccinia Virus protein VP39"/>
    <property type="match status" value="1"/>
</dbReference>
<feature type="binding site" evidence="7">
    <location>
        <begin position="254"/>
        <end position="257"/>
    </location>
    <ligand>
        <name>substrate</name>
    </ligand>
</feature>
<evidence type="ECO:0000256" key="2">
    <source>
        <dbReference type="ARBA" id="ARBA00003015"/>
    </source>
</evidence>
<comment type="caution">
    <text evidence="7">Lacks conserved residue(s) required for the propagation of feature annotation.</text>
</comment>
<feature type="binding site" evidence="7">
    <location>
        <position position="181"/>
    </location>
    <ligand>
        <name>S-adenosyl-L-methionine</name>
        <dbReference type="ChEBI" id="CHEBI:59789"/>
    </ligand>
</feature>
<feature type="binding site" evidence="7">
    <location>
        <position position="131"/>
    </location>
    <ligand>
        <name>S-adenosyl-L-methionine</name>
        <dbReference type="ChEBI" id="CHEBI:59789"/>
    </ligand>
</feature>
<gene>
    <name evidence="7 9" type="primary">trmB</name>
    <name evidence="9" type="ORF">GCM10025865_01420</name>
</gene>